<protein>
    <submittedName>
        <fullName evidence="2">Transcriptional regulator</fullName>
    </submittedName>
</protein>
<evidence type="ECO:0000313" key="2">
    <source>
        <dbReference type="WBParaSite" id="HCON_00174750-00001"/>
    </source>
</evidence>
<dbReference type="AlphaFoldDB" id="A0A7I5EEB6"/>
<reference evidence="2" key="1">
    <citation type="submission" date="2020-12" db="UniProtKB">
        <authorList>
            <consortium name="WormBaseParasite"/>
        </authorList>
    </citation>
    <scope>IDENTIFICATION</scope>
    <source>
        <strain evidence="2">MHco3</strain>
    </source>
</reference>
<sequence length="177" mass="19207">MLGHLLENIWVSADKEFALSWNNRSSVVTDCGRQLTITDQGYAVEVSRRQPRSTPAVGVVTSNQLAAQLLAVEGATYSSMSAVFRNAWQAICDRTNTLSIALHNALSAQPTTTMRTLLGREDIIATYLGGGYVQGLSRSEPPRFIARKPTPFCSRLPPASGGSPRWTADGPLSLLRM</sequence>
<dbReference type="WBParaSite" id="HCON_00174750-00001">
    <property type="protein sequence ID" value="HCON_00174750-00001"/>
    <property type="gene ID" value="HCON_00174750"/>
</dbReference>
<name>A0A7I5EEB6_HAECO</name>
<proteinExistence type="predicted"/>
<organism evidence="1 2">
    <name type="scientific">Haemonchus contortus</name>
    <name type="common">Barber pole worm</name>
    <dbReference type="NCBI Taxonomy" id="6289"/>
    <lineage>
        <taxon>Eukaryota</taxon>
        <taxon>Metazoa</taxon>
        <taxon>Ecdysozoa</taxon>
        <taxon>Nematoda</taxon>
        <taxon>Chromadorea</taxon>
        <taxon>Rhabditida</taxon>
        <taxon>Rhabditina</taxon>
        <taxon>Rhabditomorpha</taxon>
        <taxon>Strongyloidea</taxon>
        <taxon>Trichostrongylidae</taxon>
        <taxon>Haemonchus</taxon>
    </lineage>
</organism>
<dbReference type="Proteomes" id="UP000025227">
    <property type="component" value="Unplaced"/>
</dbReference>
<dbReference type="OrthoDB" id="5898378at2759"/>
<accession>A0A7I5EEB6</accession>
<keyword evidence="1" id="KW-1185">Reference proteome</keyword>
<evidence type="ECO:0000313" key="1">
    <source>
        <dbReference type="Proteomes" id="UP000025227"/>
    </source>
</evidence>